<protein>
    <submittedName>
        <fullName evidence="1">Uncharacterized protein</fullName>
    </submittedName>
</protein>
<name>A0A0F8ZK83_9ZZZZ</name>
<reference evidence="1" key="1">
    <citation type="journal article" date="2015" name="Nature">
        <title>Complex archaea that bridge the gap between prokaryotes and eukaryotes.</title>
        <authorList>
            <person name="Spang A."/>
            <person name="Saw J.H."/>
            <person name="Jorgensen S.L."/>
            <person name="Zaremba-Niedzwiedzka K."/>
            <person name="Martijn J."/>
            <person name="Lind A.E."/>
            <person name="van Eijk R."/>
            <person name="Schleper C."/>
            <person name="Guy L."/>
            <person name="Ettema T.J."/>
        </authorList>
    </citation>
    <scope>NUCLEOTIDE SEQUENCE</scope>
</reference>
<comment type="caution">
    <text evidence="1">The sequence shown here is derived from an EMBL/GenBank/DDBJ whole genome shotgun (WGS) entry which is preliminary data.</text>
</comment>
<gene>
    <name evidence="1" type="ORF">LCGC14_2960200</name>
</gene>
<feature type="non-terminal residue" evidence="1">
    <location>
        <position position="1"/>
    </location>
</feature>
<dbReference type="EMBL" id="LAZR01059897">
    <property type="protein sequence ID" value="KKK66824.1"/>
    <property type="molecule type" value="Genomic_DNA"/>
</dbReference>
<evidence type="ECO:0000313" key="1">
    <source>
        <dbReference type="EMBL" id="KKK66824.1"/>
    </source>
</evidence>
<dbReference type="AlphaFoldDB" id="A0A0F8ZK83"/>
<proteinExistence type="predicted"/>
<sequence>SANMNLLITSSDELHLINSSEKSGIFNNLFNFASNFLNNNTINSISYLCKF</sequence>
<organism evidence="1">
    <name type="scientific">marine sediment metagenome</name>
    <dbReference type="NCBI Taxonomy" id="412755"/>
    <lineage>
        <taxon>unclassified sequences</taxon>
        <taxon>metagenomes</taxon>
        <taxon>ecological metagenomes</taxon>
    </lineage>
</organism>
<accession>A0A0F8ZK83</accession>